<organism evidence="2 3">
    <name type="scientific">Gordonia phage ThankyouJordi</name>
    <dbReference type="NCBI Taxonomy" id="2571252"/>
    <lineage>
        <taxon>Viruses</taxon>
        <taxon>Duplodnaviria</taxon>
        <taxon>Heunggongvirae</taxon>
        <taxon>Uroviricota</taxon>
        <taxon>Caudoviricetes</taxon>
        <taxon>Nymbaxtervirinae</taxon>
        <taxon>Nymphadoravirus</taxon>
        <taxon>Nymphadoravirus thankyoujordi</taxon>
    </lineage>
</organism>
<accession>A0A4Y6ERQ2</accession>
<keyword evidence="3" id="KW-1185">Reference proteome</keyword>
<evidence type="ECO:0000313" key="2">
    <source>
        <dbReference type="EMBL" id="QDF17804.1"/>
    </source>
</evidence>
<proteinExistence type="predicted"/>
<name>A0A4Y6ERQ2_9CAUD</name>
<sequence>MSELLKIVQDHLDKTGVSEAEFSRRIGAAPQTVNAWRQRGIRALPAAQHLRGVATVTAVAYEEVLRAALLDTGYLAAGESRGRRHPGAWELGPELMVRLALAADYAEDYTADAHSYDSESDVDEVISSLEQLGYATDELIEVAGEVAELGVGGKTHLAIAKQKERDRRKAVRRAARAVGKRLTQVSSVQRDTSKVTAVDEPAAARRGRGMTKGEQLRDRDAQLGEESQVAPDEED</sequence>
<evidence type="ECO:0000256" key="1">
    <source>
        <dbReference type="SAM" id="MobiDB-lite"/>
    </source>
</evidence>
<evidence type="ECO:0000313" key="3">
    <source>
        <dbReference type="Proteomes" id="UP000317451"/>
    </source>
</evidence>
<feature type="region of interest" description="Disordered" evidence="1">
    <location>
        <begin position="186"/>
        <end position="235"/>
    </location>
</feature>
<dbReference type="EMBL" id="MK801727">
    <property type="protein sequence ID" value="QDF17804.1"/>
    <property type="molecule type" value="Genomic_DNA"/>
</dbReference>
<dbReference type="GeneID" id="77928567"/>
<protein>
    <submittedName>
        <fullName evidence="2">Immunity repressor</fullName>
    </submittedName>
</protein>
<reference evidence="2 3" key="1">
    <citation type="submission" date="2019-04" db="EMBL/GenBank/DDBJ databases">
        <authorList>
            <person name="Akwuole F.N."/>
            <person name="Carreras A.M."/>
            <person name="Grubb S.R."/>
            <person name="Yaffe J.A."/>
            <person name="Butela K.A."/>
            <person name="Garlena R.A."/>
            <person name="Russell D.A."/>
            <person name="Pope W.H."/>
            <person name="Jacobs-Sera D."/>
            <person name="Hatfull G.F."/>
        </authorList>
    </citation>
    <scope>NUCLEOTIDE SEQUENCE [LARGE SCALE GENOMIC DNA]</scope>
</reference>
<gene>
    <name evidence="2" type="primary">43</name>
    <name evidence="2" type="ORF">SEA_THANKYOUJORDI_43</name>
</gene>
<dbReference type="KEGG" id="vg:77928567"/>
<dbReference type="Proteomes" id="UP000317451">
    <property type="component" value="Segment"/>
</dbReference>
<dbReference type="RefSeq" id="YP_010652743.1">
    <property type="nucleotide sequence ID" value="NC_070789.1"/>
</dbReference>